<protein>
    <submittedName>
        <fullName evidence="5">Acyl-CoA thioesterase</fullName>
    </submittedName>
</protein>
<sequence length="305" mass="33160">MPLSRSASPRRRLCVIAQPCHNLMAAPMISTDTTDKPMQHLSTTQLVDIVFPGDTNHHGTLFGGTGLALMDRVAFIAATRFGRAPFVTASCERIDFKQPARIGHIVEFTARPVKAGRRSLTVEVEMVAETIVGRQRHTCTRGVFHMVAVPEGENAAHYALPKLLPEDAPGESDMLAMVEIVFPDQANSVGRMFGGEAIAYMTKAAFVTASRYSGKLVVLASSERIDFARPIEIGEIVEAEARVASVGRSSMSVETKLWSENLLTGERHITATGHFTMVAVDEDHRPVPVRDSEQIEVVPLDKGGA</sequence>
<dbReference type="PANTHER" id="PTHR11049">
    <property type="entry name" value="ACYL COENZYME A THIOESTER HYDROLASE"/>
    <property type="match status" value="1"/>
</dbReference>
<evidence type="ECO:0000313" key="6">
    <source>
        <dbReference type="Proteomes" id="UP001151018"/>
    </source>
</evidence>
<dbReference type="InterPro" id="IPR040170">
    <property type="entry name" value="Cytosol_ACT"/>
</dbReference>
<accession>A0A9X3R022</accession>
<gene>
    <name evidence="5" type="ORF">O9X88_10405</name>
</gene>
<reference evidence="5" key="1">
    <citation type="submission" date="2022-12" db="EMBL/GenBank/DDBJ databases">
        <title>Draft genome sequences of 22 rhizogenic Agrobacterium biovar 1 strains, the causative agent of hairy root disease.</title>
        <authorList>
            <person name="Kim N."/>
            <person name="Vargas P."/>
            <person name="Rediers H."/>
        </authorList>
    </citation>
    <scope>NUCLEOTIDE SEQUENCE</scope>
    <source>
        <strain evidence="5">ST15.13.006</strain>
    </source>
</reference>
<dbReference type="GO" id="GO:0009062">
    <property type="term" value="P:fatty acid catabolic process"/>
    <property type="evidence" value="ECO:0007669"/>
    <property type="project" value="TreeGrafter"/>
</dbReference>
<dbReference type="InterPro" id="IPR029069">
    <property type="entry name" value="HotDog_dom_sf"/>
</dbReference>
<comment type="similarity">
    <text evidence="1">Belongs to the acyl coenzyme A hydrolase family.</text>
</comment>
<feature type="domain" description="HotDog ACOT-type" evidence="4">
    <location>
        <begin position="40"/>
        <end position="152"/>
    </location>
</feature>
<evidence type="ECO:0000259" key="4">
    <source>
        <dbReference type="PROSITE" id="PS51770"/>
    </source>
</evidence>
<organism evidence="5 6">
    <name type="scientific">Agrobacterium salinitolerans</name>
    <dbReference type="NCBI Taxonomy" id="1183413"/>
    <lineage>
        <taxon>Bacteria</taxon>
        <taxon>Pseudomonadati</taxon>
        <taxon>Pseudomonadota</taxon>
        <taxon>Alphaproteobacteria</taxon>
        <taxon>Hyphomicrobiales</taxon>
        <taxon>Rhizobiaceae</taxon>
        <taxon>Rhizobium/Agrobacterium group</taxon>
        <taxon>Agrobacterium</taxon>
    </lineage>
</organism>
<dbReference type="Pfam" id="PF03061">
    <property type="entry name" value="4HBT"/>
    <property type="match status" value="2"/>
</dbReference>
<name>A0A9X3R022_9HYPH</name>
<dbReference type="PANTHER" id="PTHR11049:SF24">
    <property type="entry name" value="CYTOSOLIC ACYL COENZYME A THIOESTER HYDROLASE"/>
    <property type="match status" value="1"/>
</dbReference>
<dbReference type="GO" id="GO:0006637">
    <property type="term" value="P:acyl-CoA metabolic process"/>
    <property type="evidence" value="ECO:0007669"/>
    <property type="project" value="TreeGrafter"/>
</dbReference>
<evidence type="ECO:0000256" key="2">
    <source>
        <dbReference type="ARBA" id="ARBA00022801"/>
    </source>
</evidence>
<dbReference type="Proteomes" id="UP001151018">
    <property type="component" value="Unassembled WGS sequence"/>
</dbReference>
<dbReference type="Gene3D" id="3.10.129.10">
    <property type="entry name" value="Hotdog Thioesterase"/>
    <property type="match status" value="2"/>
</dbReference>
<evidence type="ECO:0000256" key="3">
    <source>
        <dbReference type="PROSITE-ProRule" id="PRU01106"/>
    </source>
</evidence>
<dbReference type="InterPro" id="IPR033120">
    <property type="entry name" value="HOTDOG_ACOT"/>
</dbReference>
<dbReference type="AlphaFoldDB" id="A0A9X3R022"/>
<evidence type="ECO:0000313" key="5">
    <source>
        <dbReference type="EMBL" id="MCZ7937959.1"/>
    </source>
</evidence>
<dbReference type="GO" id="GO:0052816">
    <property type="term" value="F:long-chain fatty acyl-CoA hydrolase activity"/>
    <property type="evidence" value="ECO:0007669"/>
    <property type="project" value="TreeGrafter"/>
</dbReference>
<dbReference type="PROSITE" id="PS51770">
    <property type="entry name" value="HOTDOG_ACOT"/>
    <property type="match status" value="2"/>
</dbReference>
<dbReference type="EMBL" id="JAPZLR010000006">
    <property type="protein sequence ID" value="MCZ7937959.1"/>
    <property type="molecule type" value="Genomic_DNA"/>
</dbReference>
<dbReference type="GO" id="GO:0005829">
    <property type="term" value="C:cytosol"/>
    <property type="evidence" value="ECO:0007669"/>
    <property type="project" value="TreeGrafter"/>
</dbReference>
<comment type="caution">
    <text evidence="5">The sequence shown here is derived from an EMBL/GenBank/DDBJ whole genome shotgun (WGS) entry which is preliminary data.</text>
</comment>
<evidence type="ECO:0000256" key="1">
    <source>
        <dbReference type="ARBA" id="ARBA00010458"/>
    </source>
</evidence>
<dbReference type="SUPFAM" id="SSF54637">
    <property type="entry name" value="Thioesterase/thiol ester dehydrase-isomerase"/>
    <property type="match status" value="2"/>
</dbReference>
<dbReference type="InterPro" id="IPR006683">
    <property type="entry name" value="Thioestr_dom"/>
</dbReference>
<feature type="domain" description="HotDog ACOT-type" evidence="4">
    <location>
        <begin position="171"/>
        <end position="283"/>
    </location>
</feature>
<keyword evidence="2 3" id="KW-0378">Hydrolase</keyword>
<dbReference type="CDD" id="cd03442">
    <property type="entry name" value="BFIT_BACH"/>
    <property type="match status" value="2"/>
</dbReference>
<proteinExistence type="inferred from homology"/>